<evidence type="ECO:0000313" key="3">
    <source>
        <dbReference type="Proteomes" id="UP001215598"/>
    </source>
</evidence>
<organism evidence="2 3">
    <name type="scientific">Mycena metata</name>
    <dbReference type="NCBI Taxonomy" id="1033252"/>
    <lineage>
        <taxon>Eukaryota</taxon>
        <taxon>Fungi</taxon>
        <taxon>Dikarya</taxon>
        <taxon>Basidiomycota</taxon>
        <taxon>Agaricomycotina</taxon>
        <taxon>Agaricomycetes</taxon>
        <taxon>Agaricomycetidae</taxon>
        <taxon>Agaricales</taxon>
        <taxon>Marasmiineae</taxon>
        <taxon>Mycenaceae</taxon>
        <taxon>Mycena</taxon>
    </lineage>
</organism>
<accession>A0AAD7J9U8</accession>
<gene>
    <name evidence="2" type="ORF">B0H16DRAFT_1535108</name>
</gene>
<evidence type="ECO:0000256" key="1">
    <source>
        <dbReference type="SAM" id="MobiDB-lite"/>
    </source>
</evidence>
<dbReference type="Pfam" id="PF15496">
    <property type="entry name" value="DUF4646"/>
    <property type="match status" value="1"/>
</dbReference>
<reference evidence="2" key="1">
    <citation type="submission" date="2023-03" db="EMBL/GenBank/DDBJ databases">
        <title>Massive genome expansion in bonnet fungi (Mycena s.s.) driven by repeated elements and novel gene families across ecological guilds.</title>
        <authorList>
            <consortium name="Lawrence Berkeley National Laboratory"/>
            <person name="Harder C.B."/>
            <person name="Miyauchi S."/>
            <person name="Viragh M."/>
            <person name="Kuo A."/>
            <person name="Thoen E."/>
            <person name="Andreopoulos B."/>
            <person name="Lu D."/>
            <person name="Skrede I."/>
            <person name="Drula E."/>
            <person name="Henrissat B."/>
            <person name="Morin E."/>
            <person name="Kohler A."/>
            <person name="Barry K."/>
            <person name="LaButti K."/>
            <person name="Morin E."/>
            <person name="Salamov A."/>
            <person name="Lipzen A."/>
            <person name="Mereny Z."/>
            <person name="Hegedus B."/>
            <person name="Baldrian P."/>
            <person name="Stursova M."/>
            <person name="Weitz H."/>
            <person name="Taylor A."/>
            <person name="Grigoriev I.V."/>
            <person name="Nagy L.G."/>
            <person name="Martin F."/>
            <person name="Kauserud H."/>
        </authorList>
    </citation>
    <scope>NUCLEOTIDE SEQUENCE</scope>
    <source>
        <strain evidence="2">CBHHK182m</strain>
    </source>
</reference>
<name>A0AAD7J9U8_9AGAR</name>
<feature type="region of interest" description="Disordered" evidence="1">
    <location>
        <begin position="1"/>
        <end position="96"/>
    </location>
</feature>
<feature type="compositionally biased region" description="Low complexity" evidence="1">
    <location>
        <begin position="35"/>
        <end position="51"/>
    </location>
</feature>
<dbReference type="Proteomes" id="UP001215598">
    <property type="component" value="Unassembled WGS sequence"/>
</dbReference>
<sequence length="273" mass="29508">MILPQEKDDNSAVSPSTPTYGPASGGPYANGDFAPSFSSPPSSISGPSSSLRPPPLEWASSSSTDGSGPLFPPVTHSQTHLPVKPAEAPSLTRLPPANIPRVPFQPMFLLADGASLRDGFPTVPPPSMQQPHPFALRDVKETDWLQFLTDLRVVANLTPQDRVAASSVPVLSAIPLVNIAVAAAITQHFQRKKKWLASLLVDKWNHHFFHRRRIEVILMRGQSKLSGQSGQPVANLYTPQTVNFNPPPLTIADTKTAPSADKTYRLFVVSMDA</sequence>
<dbReference type="AlphaFoldDB" id="A0AAD7J9U8"/>
<comment type="caution">
    <text evidence="2">The sequence shown here is derived from an EMBL/GenBank/DDBJ whole genome shotgun (WGS) entry which is preliminary data.</text>
</comment>
<protein>
    <submittedName>
        <fullName evidence="2">Uncharacterized protein</fullName>
    </submittedName>
</protein>
<proteinExistence type="predicted"/>
<feature type="compositionally biased region" description="Basic and acidic residues" evidence="1">
    <location>
        <begin position="1"/>
        <end position="10"/>
    </location>
</feature>
<evidence type="ECO:0000313" key="2">
    <source>
        <dbReference type="EMBL" id="KAJ7758603.1"/>
    </source>
</evidence>
<dbReference type="EMBL" id="JARKIB010000041">
    <property type="protein sequence ID" value="KAJ7758603.1"/>
    <property type="molecule type" value="Genomic_DNA"/>
</dbReference>
<keyword evidence="3" id="KW-1185">Reference proteome</keyword>
<dbReference type="InterPro" id="IPR028018">
    <property type="entry name" value="DUF4646"/>
</dbReference>